<evidence type="ECO:0000259" key="2">
    <source>
        <dbReference type="Pfam" id="PF14285"/>
    </source>
</evidence>
<dbReference type="OrthoDB" id="9785380at2"/>
<dbReference type="InterPro" id="IPR025377">
    <property type="entry name" value="DUF4367"/>
</dbReference>
<evidence type="ECO:0000256" key="1">
    <source>
        <dbReference type="SAM" id="SignalP"/>
    </source>
</evidence>
<dbReference type="EMBL" id="SIJB01000067">
    <property type="protein sequence ID" value="NBI31228.1"/>
    <property type="molecule type" value="Genomic_DNA"/>
</dbReference>
<dbReference type="AlphaFoldDB" id="A0A6N9Q8M6"/>
<dbReference type="PROSITE" id="PS51257">
    <property type="entry name" value="PROKAR_LIPOPROTEIN"/>
    <property type="match status" value="1"/>
</dbReference>
<proteinExistence type="predicted"/>
<evidence type="ECO:0000313" key="4">
    <source>
        <dbReference type="Proteomes" id="UP000448943"/>
    </source>
</evidence>
<keyword evidence="1" id="KW-0732">Signal</keyword>
<dbReference type="PANTHER" id="PTHR37507:SF2">
    <property type="entry name" value="SPORULATION PROTEIN YDCC"/>
    <property type="match status" value="1"/>
</dbReference>
<comment type="caution">
    <text evidence="3">The sequence shown here is derived from an EMBL/GenBank/DDBJ whole genome shotgun (WGS) entry which is preliminary data.</text>
</comment>
<dbReference type="Proteomes" id="UP000448943">
    <property type="component" value="Unassembled WGS sequence"/>
</dbReference>
<dbReference type="SUPFAM" id="SSF89392">
    <property type="entry name" value="Prokaryotic lipoproteins and lipoprotein localization factors"/>
    <property type="match status" value="1"/>
</dbReference>
<protein>
    <submittedName>
        <fullName evidence="3">DUF4367 domain-containing protein</fullName>
    </submittedName>
</protein>
<keyword evidence="4" id="KW-1185">Reference proteome</keyword>
<name>A0A6N9Q8M6_9BACL</name>
<dbReference type="Gene3D" id="2.50.20.10">
    <property type="entry name" value="Lipoprotein localisation LolA/LolB/LppX"/>
    <property type="match status" value="1"/>
</dbReference>
<sequence length="350" mass="40288">MRKITWIFIVVICVSLILSACGSRDADDVVGDLEKKLKDLESYHGTGTMTLNTGNEAQEYQLEVSYKSPHFYRISITNTERDVTQIVLRNEEGVFVLTPHLQKSFRFQSDWPGQQGQVYLYETLVNSIITDDERQFTKDDEQKSFVFDVNANYQNRSLSRQKIWLSKDGYEPQQVEIADDNASVLVLVRFNEFEFDKQFEDDAFDMQRNLSMWQMKSLPTFLADQEAMDEEVESGPTNLSFGVYTPSYTPDGVEFSDLREVQRDDHLAILVRYAGVYNYTIIEEKPEAQDVNLSQGEIIDLGYTFAVLTGEVQKTLSWYYDGVEFKLTTDDLPKEEMIKVAQSLEGQIGK</sequence>
<dbReference type="Pfam" id="PF14285">
    <property type="entry name" value="DUF4367"/>
    <property type="match status" value="1"/>
</dbReference>
<feature type="chain" id="PRO_5026810234" evidence="1">
    <location>
        <begin position="27"/>
        <end position="350"/>
    </location>
</feature>
<gene>
    <name evidence="3" type="ORF">ERL59_20065</name>
</gene>
<organism evidence="3 4">
    <name type="scientific">Chengkuizengella marina</name>
    <dbReference type="NCBI Taxonomy" id="2507566"/>
    <lineage>
        <taxon>Bacteria</taxon>
        <taxon>Bacillati</taxon>
        <taxon>Bacillota</taxon>
        <taxon>Bacilli</taxon>
        <taxon>Bacillales</taxon>
        <taxon>Paenibacillaceae</taxon>
        <taxon>Chengkuizengella</taxon>
    </lineage>
</organism>
<reference evidence="3 4" key="1">
    <citation type="submission" date="2019-01" db="EMBL/GenBank/DDBJ databases">
        <title>Chengkuizengella sp. nov., isolated from deep-sea sediment of East Pacific Ocean.</title>
        <authorList>
            <person name="Yang J."/>
            <person name="Lai Q."/>
            <person name="Shao Z."/>
        </authorList>
    </citation>
    <scope>NUCLEOTIDE SEQUENCE [LARGE SCALE GENOMIC DNA]</scope>
    <source>
        <strain evidence="3 4">YPA3-1-1</strain>
    </source>
</reference>
<dbReference type="PANTHER" id="PTHR37507">
    <property type="entry name" value="SPORULATION PROTEIN YDCC"/>
    <property type="match status" value="1"/>
</dbReference>
<dbReference type="InterPro" id="IPR029046">
    <property type="entry name" value="LolA/LolB/LppX"/>
</dbReference>
<dbReference type="InterPro" id="IPR052944">
    <property type="entry name" value="Sporulation_related"/>
</dbReference>
<feature type="signal peptide" evidence="1">
    <location>
        <begin position="1"/>
        <end position="26"/>
    </location>
</feature>
<feature type="domain" description="DUF4367" evidence="2">
    <location>
        <begin position="243"/>
        <end position="344"/>
    </location>
</feature>
<evidence type="ECO:0000313" key="3">
    <source>
        <dbReference type="EMBL" id="NBI31228.1"/>
    </source>
</evidence>
<accession>A0A6N9Q8M6</accession>